<keyword evidence="1" id="KW-0732">Signal</keyword>
<organism evidence="2 3">
    <name type="scientific">Candidatus Rhabdochlamydia porcellionis</name>
    <dbReference type="NCBI Taxonomy" id="225148"/>
    <lineage>
        <taxon>Bacteria</taxon>
        <taxon>Pseudomonadati</taxon>
        <taxon>Chlamydiota</taxon>
        <taxon>Chlamydiia</taxon>
        <taxon>Parachlamydiales</taxon>
        <taxon>Candidatus Rhabdochlamydiaceae</taxon>
        <taxon>Candidatus Rhabdochlamydia</taxon>
    </lineage>
</organism>
<feature type="chain" id="PRO_5045620256" description="Sulfotransferase domain-containing protein" evidence="1">
    <location>
        <begin position="20"/>
        <end position="247"/>
    </location>
</feature>
<dbReference type="Gene3D" id="3.40.50.300">
    <property type="entry name" value="P-loop containing nucleotide triphosphate hydrolases"/>
    <property type="match status" value="1"/>
</dbReference>
<dbReference type="InterPro" id="IPR027417">
    <property type="entry name" value="P-loop_NTPase"/>
</dbReference>
<dbReference type="Proteomes" id="UP000822862">
    <property type="component" value="Chromosome"/>
</dbReference>
<reference evidence="2 3" key="1">
    <citation type="submission" date="2021-05" db="EMBL/GenBank/DDBJ databases">
        <title>Ecology and evolution of chlamydial symbionts of arthropods.</title>
        <authorList>
            <person name="Halter T."/>
            <person name="Sixt B.S."/>
            <person name="Toenshoff E.R."/>
            <person name="Koestlbacher S."/>
            <person name="Schulz F."/>
            <person name="Kostanjsek R."/>
            <person name="Collingro A."/>
            <person name="Hendrickx F."/>
            <person name="Horn M."/>
        </authorList>
    </citation>
    <scope>NUCLEOTIDE SEQUENCE [LARGE SCALE GENOMIC DNA]</scope>
    <source>
        <strain evidence="2 3">15C</strain>
    </source>
</reference>
<proteinExistence type="predicted"/>
<dbReference type="RefSeq" id="WP_194845157.1">
    <property type="nucleotide sequence ID" value="NZ_CP075585.1"/>
</dbReference>
<dbReference type="SUPFAM" id="SSF52540">
    <property type="entry name" value="P-loop containing nucleoside triphosphate hydrolases"/>
    <property type="match status" value="1"/>
</dbReference>
<evidence type="ECO:0008006" key="4">
    <source>
        <dbReference type="Google" id="ProtNLM"/>
    </source>
</evidence>
<name>A0ABX8Z0Y9_9BACT</name>
<evidence type="ECO:0000313" key="2">
    <source>
        <dbReference type="EMBL" id="QZA59341.1"/>
    </source>
</evidence>
<evidence type="ECO:0000313" key="3">
    <source>
        <dbReference type="Proteomes" id="UP000822862"/>
    </source>
</evidence>
<accession>A0ABX8Z0Y9</accession>
<protein>
    <recommendedName>
        <fullName evidence="4">Sulfotransferase domain-containing protein</fullName>
    </recommendedName>
</protein>
<feature type="signal peptide" evidence="1">
    <location>
        <begin position="1"/>
        <end position="19"/>
    </location>
</feature>
<gene>
    <name evidence="2" type="ORF">RHAB15C_0001227</name>
</gene>
<keyword evidence="3" id="KW-1185">Reference proteome</keyword>
<sequence>MMKRILILLSSFFLTNCYADFPFDVAVLTVPKSGTHLLEKAASLITKQEVNWGKTYLMNEKFVLFNHLWPQMNATIHNPNILKIILFRDPRDMLISQMLSMKKGRGGWPGLPKNQIDVFRSMSEYEKINFLIDSPVGMFYYSKLCSELLNKPNVIAFRFEDLVGPEGGGCRLRQEKALRKLALILGYAIGTNEITKIALQLFGNTKTFRKGQIGSWKQYFSDEHKSLFKEKMGEYLIHLGYEEDDQW</sequence>
<dbReference type="PANTHER" id="PTHR11783">
    <property type="entry name" value="SULFOTRANSFERASE SULT"/>
    <property type="match status" value="1"/>
</dbReference>
<dbReference type="EMBL" id="CP075585">
    <property type="protein sequence ID" value="QZA59341.1"/>
    <property type="molecule type" value="Genomic_DNA"/>
</dbReference>
<evidence type="ECO:0000256" key="1">
    <source>
        <dbReference type="SAM" id="SignalP"/>
    </source>
</evidence>